<keyword evidence="1" id="KW-1133">Transmembrane helix</keyword>
<evidence type="ECO:0008006" key="4">
    <source>
        <dbReference type="Google" id="ProtNLM"/>
    </source>
</evidence>
<dbReference type="OrthoDB" id="6197657at2"/>
<reference evidence="3" key="1">
    <citation type="submission" date="2019-03" db="EMBL/GenBank/DDBJ databases">
        <title>Aquabacterium pictum sp.nov., the first bacteriochlorophyll a-containing freshwater bacterium in the genus Aquabacterium of the class Betaproteobacteria.</title>
        <authorList>
            <person name="Hirose S."/>
            <person name="Tank M."/>
            <person name="Hara E."/>
            <person name="Tamaki H."/>
            <person name="Takaichi S."/>
            <person name="Haruta S."/>
            <person name="Hanada S."/>
        </authorList>
    </citation>
    <scope>NUCLEOTIDE SEQUENCE [LARGE SCALE GENOMIC DNA]</scope>
    <source>
        <strain evidence="3">W35</strain>
    </source>
</reference>
<dbReference type="AlphaFoldDB" id="A0A480AM16"/>
<keyword evidence="1" id="KW-0472">Membrane</keyword>
<name>A0A480AM16_9BURK</name>
<gene>
    <name evidence="2" type="ORF">AQPW35_14940</name>
</gene>
<feature type="transmembrane region" description="Helical" evidence="1">
    <location>
        <begin position="54"/>
        <end position="76"/>
    </location>
</feature>
<organism evidence="2 3">
    <name type="scientific">Pseudaquabacterium pictum</name>
    <dbReference type="NCBI Taxonomy" id="2315236"/>
    <lineage>
        <taxon>Bacteria</taxon>
        <taxon>Pseudomonadati</taxon>
        <taxon>Pseudomonadota</taxon>
        <taxon>Betaproteobacteria</taxon>
        <taxon>Burkholderiales</taxon>
        <taxon>Sphaerotilaceae</taxon>
        <taxon>Pseudaquabacterium</taxon>
    </lineage>
</organism>
<evidence type="ECO:0000313" key="2">
    <source>
        <dbReference type="EMBL" id="GCL62413.1"/>
    </source>
</evidence>
<comment type="caution">
    <text evidence="2">The sequence shown here is derived from an EMBL/GenBank/DDBJ whole genome shotgun (WGS) entry which is preliminary data.</text>
</comment>
<sequence length="94" mass="10303">MASRRSSLRMHLMAILWPSFLMAGLLEMLVFALVDPASLRWMGGEVVPLSPSAVYTLAFFAFWGVIAASGLLTRLLEGDPDHINREGASGAFRH</sequence>
<evidence type="ECO:0000256" key="1">
    <source>
        <dbReference type="SAM" id="Phobius"/>
    </source>
</evidence>
<evidence type="ECO:0000313" key="3">
    <source>
        <dbReference type="Proteomes" id="UP000301751"/>
    </source>
</evidence>
<proteinExistence type="predicted"/>
<keyword evidence="1" id="KW-0812">Transmembrane</keyword>
<keyword evidence="3" id="KW-1185">Reference proteome</keyword>
<dbReference type="EMBL" id="BJCL01000003">
    <property type="protein sequence ID" value="GCL62413.1"/>
    <property type="molecule type" value="Genomic_DNA"/>
</dbReference>
<protein>
    <recommendedName>
        <fullName evidence="4">Transmembrane protein</fullName>
    </recommendedName>
</protein>
<dbReference type="RefSeq" id="WP_137732175.1">
    <property type="nucleotide sequence ID" value="NZ_BJCL01000003.1"/>
</dbReference>
<dbReference type="Proteomes" id="UP000301751">
    <property type="component" value="Unassembled WGS sequence"/>
</dbReference>
<feature type="transmembrane region" description="Helical" evidence="1">
    <location>
        <begin position="12"/>
        <end position="34"/>
    </location>
</feature>
<accession>A0A480AM16</accession>